<name>A0A5A7S502_9NOCA</name>
<dbReference type="EMBL" id="VLNY01000013">
    <property type="protein sequence ID" value="KAA0020167.1"/>
    <property type="molecule type" value="Genomic_DNA"/>
</dbReference>
<keyword evidence="7" id="KW-1185">Reference proteome</keyword>
<evidence type="ECO:0000313" key="7">
    <source>
        <dbReference type="Proteomes" id="UP000322244"/>
    </source>
</evidence>
<evidence type="ECO:0000256" key="4">
    <source>
        <dbReference type="ARBA" id="ARBA00023002"/>
    </source>
</evidence>
<evidence type="ECO:0000313" key="6">
    <source>
        <dbReference type="EMBL" id="KAA0020167.1"/>
    </source>
</evidence>
<keyword evidence="2" id="KW-0285">Flavoprotein</keyword>
<comment type="similarity">
    <text evidence="1">Belongs to the FAD-dependent oxidoreductase family.</text>
</comment>
<dbReference type="PANTHER" id="PTHR43735">
    <property type="entry name" value="APOPTOSIS-INDUCING FACTOR 1"/>
    <property type="match status" value="1"/>
</dbReference>
<dbReference type="Pfam" id="PF07992">
    <property type="entry name" value="Pyr_redox_2"/>
    <property type="match status" value="1"/>
</dbReference>
<dbReference type="InterPro" id="IPR023753">
    <property type="entry name" value="FAD/NAD-binding_dom"/>
</dbReference>
<dbReference type="GO" id="GO:0005737">
    <property type="term" value="C:cytoplasm"/>
    <property type="evidence" value="ECO:0007669"/>
    <property type="project" value="TreeGrafter"/>
</dbReference>
<dbReference type="SUPFAM" id="SSF51905">
    <property type="entry name" value="FAD/NAD(P)-binding domain"/>
    <property type="match status" value="2"/>
</dbReference>
<dbReference type="InterPro" id="IPR036188">
    <property type="entry name" value="FAD/NAD-bd_sf"/>
</dbReference>
<keyword evidence="3" id="KW-0274">FAD</keyword>
<accession>A0A5A7S502</accession>
<evidence type="ECO:0000256" key="3">
    <source>
        <dbReference type="ARBA" id="ARBA00022827"/>
    </source>
</evidence>
<dbReference type="PANTHER" id="PTHR43735:SF3">
    <property type="entry name" value="FERROPTOSIS SUPPRESSOR PROTEIN 1"/>
    <property type="match status" value="1"/>
</dbReference>
<sequence length="364" mass="37796">MKVVVAGAGYAGTIAANRLAKKLADADITVVNPRVNFVERVRLHQQIAGTGSAATPLTEMLREDIAVHVGSVDKIGDGTVGLDDGTSIGFDYLVVAVGSTVTPLPGTVPVGTFEGAERARTALAGLPAGAVVTVIGGGLTGIETAAEVAEARPDLQVRVVGQTISATLSAGAQRRVRTDLESMKVQVNEDMVSEMRSTHAGNEGTVVLASGEEFHSDLTLWAIIASVPALVASSGMAVDPDGRAVVDEHLRSVTDPRVFVVGDCASVPGARFACATATPQGAHAAATLIRLAKGRKIKPFSMGYAGQAVSLGRRNGLVLACRRDDTPRRLFIAGRVGSISKETINRYAKYGSRTANYAWLPGSK</sequence>
<evidence type="ECO:0000256" key="2">
    <source>
        <dbReference type="ARBA" id="ARBA00022630"/>
    </source>
</evidence>
<dbReference type="PRINTS" id="PR00368">
    <property type="entry name" value="FADPNR"/>
</dbReference>
<evidence type="ECO:0000256" key="1">
    <source>
        <dbReference type="ARBA" id="ARBA00006442"/>
    </source>
</evidence>
<dbReference type="PRINTS" id="PR00469">
    <property type="entry name" value="PNDRDTASEII"/>
</dbReference>
<dbReference type="RefSeq" id="WP_149432318.1">
    <property type="nucleotide sequence ID" value="NZ_VLNY01000013.1"/>
</dbReference>
<dbReference type="Gene3D" id="3.50.50.100">
    <property type="match status" value="1"/>
</dbReference>
<gene>
    <name evidence="6" type="ORF">FOY51_21460</name>
</gene>
<dbReference type="AlphaFoldDB" id="A0A5A7S502"/>
<dbReference type="OrthoDB" id="9784880at2"/>
<reference evidence="6 7" key="1">
    <citation type="submission" date="2019-07" db="EMBL/GenBank/DDBJ databases">
        <title>Rhodococcus cavernicolus sp. nov., isolated from a cave.</title>
        <authorList>
            <person name="Lee S.D."/>
        </authorList>
    </citation>
    <scope>NUCLEOTIDE SEQUENCE [LARGE SCALE GENOMIC DNA]</scope>
    <source>
        <strain evidence="6 7">C1-24</strain>
    </source>
</reference>
<comment type="caution">
    <text evidence="6">The sequence shown here is derived from an EMBL/GenBank/DDBJ whole genome shotgun (WGS) entry which is preliminary data.</text>
</comment>
<evidence type="ECO:0000259" key="5">
    <source>
        <dbReference type="Pfam" id="PF07992"/>
    </source>
</evidence>
<keyword evidence="4" id="KW-0560">Oxidoreductase</keyword>
<dbReference type="Proteomes" id="UP000322244">
    <property type="component" value="Unassembled WGS sequence"/>
</dbReference>
<feature type="domain" description="FAD/NAD(P)-binding" evidence="5">
    <location>
        <begin position="1"/>
        <end position="282"/>
    </location>
</feature>
<protein>
    <submittedName>
        <fullName evidence="6">Dehydrogenase</fullName>
    </submittedName>
</protein>
<organism evidence="6 7">
    <name type="scientific">Antrihabitans cavernicola</name>
    <dbReference type="NCBI Taxonomy" id="2495913"/>
    <lineage>
        <taxon>Bacteria</taxon>
        <taxon>Bacillati</taxon>
        <taxon>Actinomycetota</taxon>
        <taxon>Actinomycetes</taxon>
        <taxon>Mycobacteriales</taxon>
        <taxon>Nocardiaceae</taxon>
        <taxon>Antrihabitans</taxon>
    </lineage>
</organism>
<proteinExistence type="inferred from homology"/>
<dbReference type="GO" id="GO:0050660">
    <property type="term" value="F:flavin adenine dinucleotide binding"/>
    <property type="evidence" value="ECO:0007669"/>
    <property type="project" value="TreeGrafter"/>
</dbReference>
<dbReference type="GO" id="GO:0004174">
    <property type="term" value="F:electron-transferring-flavoprotein dehydrogenase activity"/>
    <property type="evidence" value="ECO:0007669"/>
    <property type="project" value="TreeGrafter"/>
</dbReference>